<dbReference type="EMBL" id="OB662065">
    <property type="protein sequence ID" value="CAD7229434.1"/>
    <property type="molecule type" value="Genomic_DNA"/>
</dbReference>
<protein>
    <submittedName>
        <fullName evidence="1">Uncharacterized protein</fullName>
    </submittedName>
</protein>
<name>A0A7R8ZRG8_9CRUS</name>
<accession>A0A7R8ZRG8</accession>
<reference evidence="1" key="1">
    <citation type="submission" date="2020-11" db="EMBL/GenBank/DDBJ databases">
        <authorList>
            <person name="Tran Van P."/>
        </authorList>
    </citation>
    <scope>NUCLEOTIDE SEQUENCE</scope>
</reference>
<sequence>MGAPDKMASPLVSVSGELLANPVPPEEVRSVMWPPHHRSSSGRSVIRKWLDNAVLVNCTRLCRRKRGWKRTPKQAMPFPRPRNSASIFRAITGFTN</sequence>
<proteinExistence type="predicted"/>
<evidence type="ECO:0000313" key="1">
    <source>
        <dbReference type="EMBL" id="CAD7229434.1"/>
    </source>
</evidence>
<dbReference type="AlphaFoldDB" id="A0A7R8ZRG8"/>
<gene>
    <name evidence="1" type="ORF">CTOB1V02_LOCUS7304</name>
</gene>
<organism evidence="1">
    <name type="scientific">Cyprideis torosa</name>
    <dbReference type="NCBI Taxonomy" id="163714"/>
    <lineage>
        <taxon>Eukaryota</taxon>
        <taxon>Metazoa</taxon>
        <taxon>Ecdysozoa</taxon>
        <taxon>Arthropoda</taxon>
        <taxon>Crustacea</taxon>
        <taxon>Oligostraca</taxon>
        <taxon>Ostracoda</taxon>
        <taxon>Podocopa</taxon>
        <taxon>Podocopida</taxon>
        <taxon>Cytherocopina</taxon>
        <taxon>Cytheroidea</taxon>
        <taxon>Cytherideidae</taxon>
        <taxon>Cyprideis</taxon>
    </lineage>
</organism>